<organism evidence="11 12">
    <name type="scientific">Rhizoclosmatium globosum</name>
    <dbReference type="NCBI Taxonomy" id="329046"/>
    <lineage>
        <taxon>Eukaryota</taxon>
        <taxon>Fungi</taxon>
        <taxon>Fungi incertae sedis</taxon>
        <taxon>Chytridiomycota</taxon>
        <taxon>Chytridiomycota incertae sedis</taxon>
        <taxon>Chytridiomycetes</taxon>
        <taxon>Chytridiales</taxon>
        <taxon>Chytriomycetaceae</taxon>
        <taxon>Rhizoclosmatium</taxon>
    </lineage>
</organism>
<dbReference type="InterPro" id="IPR003000">
    <property type="entry name" value="Sirtuin"/>
</dbReference>
<dbReference type="Gene3D" id="3.30.40.10">
    <property type="entry name" value="Zinc/RING finger domain, C3HC4 (zinc finger)"/>
    <property type="match status" value="1"/>
</dbReference>
<feature type="non-terminal residue" evidence="11">
    <location>
        <position position="401"/>
    </location>
</feature>
<evidence type="ECO:0000313" key="11">
    <source>
        <dbReference type="EMBL" id="ORY53706.1"/>
    </source>
</evidence>
<keyword evidence="5" id="KW-0862">Zinc</keyword>
<dbReference type="EMBL" id="MCGO01000001">
    <property type="protein sequence ID" value="ORY53706.1"/>
    <property type="molecule type" value="Genomic_DNA"/>
</dbReference>
<dbReference type="InterPro" id="IPR013083">
    <property type="entry name" value="Znf_RING/FYVE/PHD"/>
</dbReference>
<evidence type="ECO:0000256" key="1">
    <source>
        <dbReference type="ARBA" id="ARBA00001947"/>
    </source>
</evidence>
<feature type="domain" description="UBP-type" evidence="9">
    <location>
        <begin position="13"/>
        <end position="111"/>
    </location>
</feature>
<gene>
    <name evidence="11" type="ORF">BCR33DRAFT_711060</name>
</gene>
<feature type="domain" description="Deacetylase sirtuin-type" evidence="10">
    <location>
        <begin position="125"/>
        <end position="401"/>
    </location>
</feature>
<dbReference type="AlphaFoldDB" id="A0A1Y2D3M4"/>
<evidence type="ECO:0000313" key="12">
    <source>
        <dbReference type="Proteomes" id="UP000193642"/>
    </source>
</evidence>
<keyword evidence="4" id="KW-0479">Metal-binding</keyword>
<sequence length="401" mass="44569">MDSDDEELASPITGYPHAIFGGITELHRNDLRDLMLAVGKECWICLQCHYVACTKYELLTTHLMSHMNEFNHPIAASMSSLSVFCYECEDTVLASEMIAVSIKRRSLSSRSLFRGFAFDLIGREKVLASPTIEAFAEYIKVNNCKNIVVMTGAGLSTSAGIPDFRTPGTGLYYNLQKFNLPTPESVFEMDYFIRNPKPFFLLAKELYPGNFKPTVGHYFIKVLSEKKMLVRNFTQNIDTLERVAGIDESLLVEAHGSFATASCIGHFNASPLAPSDESFSFSPTFSFTPPYWVKKKVFEDEIPRCLDCGGLVKPDITFFGESLPTRLDDCLSDLDDADAIIVMGSSLQVFPFALLPSLVRNTVPRLLINRELAGDFDEDGGFSGADATYLGTCDDGCLWRN</sequence>
<dbReference type="InterPro" id="IPR026590">
    <property type="entry name" value="Ssirtuin_cat_dom"/>
</dbReference>
<evidence type="ECO:0000256" key="8">
    <source>
        <dbReference type="PROSITE-ProRule" id="PRU00502"/>
    </source>
</evidence>
<evidence type="ECO:0000256" key="3">
    <source>
        <dbReference type="ARBA" id="ARBA00022679"/>
    </source>
</evidence>
<evidence type="ECO:0000256" key="4">
    <source>
        <dbReference type="ARBA" id="ARBA00022723"/>
    </source>
</evidence>
<keyword evidence="3" id="KW-0808">Transferase</keyword>
<dbReference type="Proteomes" id="UP000193642">
    <property type="component" value="Unassembled WGS sequence"/>
</dbReference>
<protein>
    <submittedName>
        <fullName evidence="11">SIR2-domain-containing protein</fullName>
    </submittedName>
</protein>
<evidence type="ECO:0000256" key="6">
    <source>
        <dbReference type="ARBA" id="ARBA00023027"/>
    </source>
</evidence>
<dbReference type="InterPro" id="IPR050134">
    <property type="entry name" value="NAD-dep_sirtuin_deacylases"/>
</dbReference>
<comment type="cofactor">
    <cofactor evidence="1">
        <name>Zn(2+)</name>
        <dbReference type="ChEBI" id="CHEBI:29105"/>
    </cofactor>
</comment>
<dbReference type="GO" id="GO:0070403">
    <property type="term" value="F:NAD+ binding"/>
    <property type="evidence" value="ECO:0007669"/>
    <property type="project" value="InterPro"/>
</dbReference>
<dbReference type="GO" id="GO:0008270">
    <property type="term" value="F:zinc ion binding"/>
    <property type="evidence" value="ECO:0007669"/>
    <property type="project" value="UniProtKB-KW"/>
</dbReference>
<dbReference type="SUPFAM" id="SSF52467">
    <property type="entry name" value="DHS-like NAD/FAD-binding domain"/>
    <property type="match status" value="1"/>
</dbReference>
<dbReference type="PANTHER" id="PTHR11085:SF6">
    <property type="entry name" value="NAD-DEPENDENT PROTEIN DEACETYLASE SIRTUIN-2"/>
    <property type="match status" value="1"/>
</dbReference>
<dbReference type="Gene3D" id="3.40.50.1220">
    <property type="entry name" value="TPP-binding domain"/>
    <property type="match status" value="1"/>
</dbReference>
<proteinExistence type="inferred from homology"/>
<keyword evidence="12" id="KW-1185">Reference proteome</keyword>
<evidence type="ECO:0000259" key="10">
    <source>
        <dbReference type="PROSITE" id="PS50305"/>
    </source>
</evidence>
<keyword evidence="8" id="KW-0863">Zinc-finger</keyword>
<dbReference type="STRING" id="329046.A0A1Y2D3M4"/>
<dbReference type="PROSITE" id="PS50305">
    <property type="entry name" value="SIRTUIN"/>
    <property type="match status" value="1"/>
</dbReference>
<keyword evidence="6" id="KW-0520">NAD</keyword>
<dbReference type="GO" id="GO:0017136">
    <property type="term" value="F:histone deacetylase activity, NAD-dependent"/>
    <property type="evidence" value="ECO:0007669"/>
    <property type="project" value="TreeGrafter"/>
</dbReference>
<dbReference type="PANTHER" id="PTHR11085">
    <property type="entry name" value="NAD-DEPENDENT PROTEIN DEACYLASE SIRTUIN-5, MITOCHONDRIAL-RELATED"/>
    <property type="match status" value="1"/>
</dbReference>
<dbReference type="Gene3D" id="3.30.1600.10">
    <property type="entry name" value="SIR2/SIRT2 'Small Domain"/>
    <property type="match status" value="1"/>
</dbReference>
<dbReference type="InterPro" id="IPR001607">
    <property type="entry name" value="Znf_UBP"/>
</dbReference>
<dbReference type="InterPro" id="IPR026591">
    <property type="entry name" value="Sirtuin_cat_small_dom_sf"/>
</dbReference>
<evidence type="ECO:0000256" key="7">
    <source>
        <dbReference type="PROSITE-ProRule" id="PRU00236"/>
    </source>
</evidence>
<dbReference type="Pfam" id="PF02148">
    <property type="entry name" value="zf-UBP"/>
    <property type="match status" value="1"/>
</dbReference>
<comment type="caution">
    <text evidence="7">Lacks conserved residue(s) required for the propagation of feature annotation.</text>
</comment>
<dbReference type="OrthoDB" id="420264at2759"/>
<evidence type="ECO:0000259" key="9">
    <source>
        <dbReference type="PROSITE" id="PS50271"/>
    </source>
</evidence>
<comment type="caution">
    <text evidence="11">The sequence shown here is derived from an EMBL/GenBank/DDBJ whole genome shotgun (WGS) entry which is preliminary data.</text>
</comment>
<dbReference type="SUPFAM" id="SSF57850">
    <property type="entry name" value="RING/U-box"/>
    <property type="match status" value="1"/>
</dbReference>
<dbReference type="InterPro" id="IPR029035">
    <property type="entry name" value="DHS-like_NAD/FAD-binding_dom"/>
</dbReference>
<dbReference type="GO" id="GO:0005634">
    <property type="term" value="C:nucleus"/>
    <property type="evidence" value="ECO:0007669"/>
    <property type="project" value="TreeGrafter"/>
</dbReference>
<dbReference type="Pfam" id="PF02146">
    <property type="entry name" value="SIR2"/>
    <property type="match status" value="1"/>
</dbReference>
<dbReference type="PROSITE" id="PS50271">
    <property type="entry name" value="ZF_UBP"/>
    <property type="match status" value="1"/>
</dbReference>
<evidence type="ECO:0000256" key="5">
    <source>
        <dbReference type="ARBA" id="ARBA00022833"/>
    </source>
</evidence>
<comment type="similarity">
    <text evidence="2">Belongs to the sirtuin family. Class I subfamily.</text>
</comment>
<accession>A0A1Y2D3M4</accession>
<name>A0A1Y2D3M4_9FUNG</name>
<reference evidence="11 12" key="1">
    <citation type="submission" date="2016-07" db="EMBL/GenBank/DDBJ databases">
        <title>Pervasive Adenine N6-methylation of Active Genes in Fungi.</title>
        <authorList>
            <consortium name="DOE Joint Genome Institute"/>
            <person name="Mondo S.J."/>
            <person name="Dannebaum R.O."/>
            <person name="Kuo R.C."/>
            <person name="Labutti K."/>
            <person name="Haridas S."/>
            <person name="Kuo A."/>
            <person name="Salamov A."/>
            <person name="Ahrendt S.R."/>
            <person name="Lipzen A."/>
            <person name="Sullivan W."/>
            <person name="Andreopoulos W.B."/>
            <person name="Clum A."/>
            <person name="Lindquist E."/>
            <person name="Daum C."/>
            <person name="Ramamoorthy G.K."/>
            <person name="Gryganskyi A."/>
            <person name="Culley D."/>
            <person name="Magnuson J.K."/>
            <person name="James T.Y."/>
            <person name="O'Malley M.A."/>
            <person name="Stajich J.E."/>
            <person name="Spatafora J.W."/>
            <person name="Visel A."/>
            <person name="Grigoriev I.V."/>
        </authorList>
    </citation>
    <scope>NUCLEOTIDE SEQUENCE [LARGE SCALE GENOMIC DNA]</scope>
    <source>
        <strain evidence="11 12">JEL800</strain>
    </source>
</reference>
<evidence type="ECO:0000256" key="2">
    <source>
        <dbReference type="ARBA" id="ARBA00006924"/>
    </source>
</evidence>